<organism evidence="1 2">
    <name type="scientific">Eumeta variegata</name>
    <name type="common">Bagworm moth</name>
    <name type="synonym">Eumeta japonica</name>
    <dbReference type="NCBI Taxonomy" id="151549"/>
    <lineage>
        <taxon>Eukaryota</taxon>
        <taxon>Metazoa</taxon>
        <taxon>Ecdysozoa</taxon>
        <taxon>Arthropoda</taxon>
        <taxon>Hexapoda</taxon>
        <taxon>Insecta</taxon>
        <taxon>Pterygota</taxon>
        <taxon>Neoptera</taxon>
        <taxon>Endopterygota</taxon>
        <taxon>Lepidoptera</taxon>
        <taxon>Glossata</taxon>
        <taxon>Ditrysia</taxon>
        <taxon>Tineoidea</taxon>
        <taxon>Psychidae</taxon>
        <taxon>Oiketicinae</taxon>
        <taxon>Eumeta</taxon>
    </lineage>
</organism>
<gene>
    <name evidence="1" type="ORF">EVAR_51775_1</name>
</gene>
<sequence>MPAYRQLEELKRGRVTFADHKRSGRPLTFLTDENALAEYENYIREESASSSRKEDSITLSAALSSAHSAVLHKFVL</sequence>
<evidence type="ECO:0000313" key="2">
    <source>
        <dbReference type="Proteomes" id="UP000299102"/>
    </source>
</evidence>
<protein>
    <submittedName>
        <fullName evidence="1">Uncharacterized protein</fullName>
    </submittedName>
</protein>
<proteinExistence type="predicted"/>
<evidence type="ECO:0000313" key="1">
    <source>
        <dbReference type="EMBL" id="GBP61009.1"/>
    </source>
</evidence>
<name>A0A4C1XFC4_EUMVA</name>
<reference evidence="1 2" key="1">
    <citation type="journal article" date="2019" name="Commun. Biol.">
        <title>The bagworm genome reveals a unique fibroin gene that provides high tensile strength.</title>
        <authorList>
            <person name="Kono N."/>
            <person name="Nakamura H."/>
            <person name="Ohtoshi R."/>
            <person name="Tomita M."/>
            <person name="Numata K."/>
            <person name="Arakawa K."/>
        </authorList>
    </citation>
    <scope>NUCLEOTIDE SEQUENCE [LARGE SCALE GENOMIC DNA]</scope>
</reference>
<accession>A0A4C1XFC4</accession>
<dbReference type="AlphaFoldDB" id="A0A4C1XFC4"/>
<keyword evidence="2" id="KW-1185">Reference proteome</keyword>
<dbReference type="Proteomes" id="UP000299102">
    <property type="component" value="Unassembled WGS sequence"/>
</dbReference>
<dbReference type="EMBL" id="BGZK01000801">
    <property type="protein sequence ID" value="GBP61009.1"/>
    <property type="molecule type" value="Genomic_DNA"/>
</dbReference>
<comment type="caution">
    <text evidence="1">The sequence shown here is derived from an EMBL/GenBank/DDBJ whole genome shotgun (WGS) entry which is preliminary data.</text>
</comment>